<gene>
    <name evidence="2" type="ORF">DBW96_02980</name>
</gene>
<proteinExistence type="predicted"/>
<dbReference type="Proteomes" id="UP000253307">
    <property type="component" value="Unassembled WGS sequence"/>
</dbReference>
<feature type="transmembrane region" description="Helical" evidence="1">
    <location>
        <begin position="73"/>
        <end position="90"/>
    </location>
</feature>
<evidence type="ECO:0000313" key="3">
    <source>
        <dbReference type="Proteomes" id="UP000253307"/>
    </source>
</evidence>
<evidence type="ECO:0000256" key="1">
    <source>
        <dbReference type="SAM" id="Phobius"/>
    </source>
</evidence>
<dbReference type="EMBL" id="QOPE01000020">
    <property type="protein sequence ID" value="RCL40833.1"/>
    <property type="molecule type" value="Genomic_DNA"/>
</dbReference>
<sequence length="125" mass="13446">MKNFLRVLAGFFGAFFLLMGLRWIIDPSSAAASLSMPLLDGAGLSTQIGDVGSFFITIGAMTLIGVIKRKRHWLYAPSMLLLVAALYRILSTVLHGAAFALPSIAIEIIVGLFLIFAGSRISEES</sequence>
<evidence type="ECO:0000313" key="2">
    <source>
        <dbReference type="EMBL" id="RCL40833.1"/>
    </source>
</evidence>
<comment type="caution">
    <text evidence="2">The sequence shown here is derived from an EMBL/GenBank/DDBJ whole genome shotgun (WGS) entry which is preliminary data.</text>
</comment>
<dbReference type="AlphaFoldDB" id="A0A368BU69"/>
<name>A0A368BU69_9GAMM</name>
<accession>A0A368BU69</accession>
<feature type="transmembrane region" description="Helical" evidence="1">
    <location>
        <begin position="96"/>
        <end position="117"/>
    </location>
</feature>
<protein>
    <recommendedName>
        <fullName evidence="4">DUF4345 domain-containing protein</fullName>
    </recommendedName>
</protein>
<reference evidence="2 3" key="1">
    <citation type="journal article" date="2018" name="Microbiome">
        <title>Fine metagenomic profile of the Mediterranean stratified and mixed water columns revealed by assembly and recruitment.</title>
        <authorList>
            <person name="Haro-Moreno J.M."/>
            <person name="Lopez-Perez M."/>
            <person name="De La Torre J.R."/>
            <person name="Picazo A."/>
            <person name="Camacho A."/>
            <person name="Rodriguez-Valera F."/>
        </authorList>
    </citation>
    <scope>NUCLEOTIDE SEQUENCE [LARGE SCALE GENOMIC DNA]</scope>
    <source>
        <strain evidence="2">MED-G82</strain>
    </source>
</reference>
<feature type="transmembrane region" description="Helical" evidence="1">
    <location>
        <begin position="46"/>
        <end position="66"/>
    </location>
</feature>
<keyword evidence="1" id="KW-0812">Transmembrane</keyword>
<organism evidence="2 3">
    <name type="scientific">SAR86 cluster bacterium</name>
    <dbReference type="NCBI Taxonomy" id="2030880"/>
    <lineage>
        <taxon>Bacteria</taxon>
        <taxon>Pseudomonadati</taxon>
        <taxon>Pseudomonadota</taxon>
        <taxon>Gammaproteobacteria</taxon>
        <taxon>SAR86 cluster</taxon>
    </lineage>
</organism>
<keyword evidence="1" id="KW-1133">Transmembrane helix</keyword>
<keyword evidence="1" id="KW-0472">Membrane</keyword>
<evidence type="ECO:0008006" key="4">
    <source>
        <dbReference type="Google" id="ProtNLM"/>
    </source>
</evidence>